<feature type="domain" description="CHASE" evidence="6">
    <location>
        <begin position="71"/>
        <end position="222"/>
    </location>
</feature>
<keyword evidence="3 5" id="KW-1133">Transmembrane helix</keyword>
<dbReference type="GO" id="GO:0007165">
    <property type="term" value="P:signal transduction"/>
    <property type="evidence" value="ECO:0007669"/>
    <property type="project" value="UniProtKB-ARBA"/>
</dbReference>
<dbReference type="EMBL" id="JABZMI010000150">
    <property type="protein sequence ID" value="MBF1165089.1"/>
    <property type="molecule type" value="Genomic_DNA"/>
</dbReference>
<accession>A0A930FZ74</accession>
<evidence type="ECO:0000256" key="2">
    <source>
        <dbReference type="ARBA" id="ARBA00022692"/>
    </source>
</evidence>
<comment type="caution">
    <text evidence="8">The sequence shown here is derived from an EMBL/GenBank/DDBJ whole genome shotgun (WGS) entry which is preliminary data.</text>
</comment>
<dbReference type="SMART" id="SM01079">
    <property type="entry name" value="CHASE"/>
    <property type="match status" value="1"/>
</dbReference>
<feature type="non-terminal residue" evidence="8">
    <location>
        <position position="479"/>
    </location>
</feature>
<dbReference type="Gene3D" id="3.30.70.270">
    <property type="match status" value="1"/>
</dbReference>
<dbReference type="InterPro" id="IPR052163">
    <property type="entry name" value="DGC-Regulatory_Protein"/>
</dbReference>
<evidence type="ECO:0000259" key="6">
    <source>
        <dbReference type="PROSITE" id="PS50839"/>
    </source>
</evidence>
<dbReference type="InterPro" id="IPR006189">
    <property type="entry name" value="CHASE_dom"/>
</dbReference>
<evidence type="ECO:0000313" key="8">
    <source>
        <dbReference type="EMBL" id="MBF1165089.1"/>
    </source>
</evidence>
<dbReference type="InterPro" id="IPR000160">
    <property type="entry name" value="GGDEF_dom"/>
</dbReference>
<name>A0A930FZ74_9RHOO</name>
<dbReference type="SMART" id="SM00267">
    <property type="entry name" value="GGDEF"/>
    <property type="match status" value="1"/>
</dbReference>
<dbReference type="SUPFAM" id="SSF55073">
    <property type="entry name" value="Nucleotide cyclase"/>
    <property type="match status" value="1"/>
</dbReference>
<dbReference type="PANTHER" id="PTHR46663">
    <property type="entry name" value="DIGUANYLATE CYCLASE DGCT-RELATED"/>
    <property type="match status" value="1"/>
</dbReference>
<feature type="domain" description="GGDEF" evidence="7">
    <location>
        <begin position="384"/>
        <end position="479"/>
    </location>
</feature>
<evidence type="ECO:0000256" key="3">
    <source>
        <dbReference type="ARBA" id="ARBA00022989"/>
    </source>
</evidence>
<dbReference type="CDD" id="cd01949">
    <property type="entry name" value="GGDEF"/>
    <property type="match status" value="1"/>
</dbReference>
<dbReference type="PROSITE" id="PS50839">
    <property type="entry name" value="CHASE"/>
    <property type="match status" value="1"/>
</dbReference>
<evidence type="ECO:0000256" key="1">
    <source>
        <dbReference type="ARBA" id="ARBA00004370"/>
    </source>
</evidence>
<dbReference type="GO" id="GO:0003824">
    <property type="term" value="F:catalytic activity"/>
    <property type="evidence" value="ECO:0007669"/>
    <property type="project" value="UniProtKB-ARBA"/>
</dbReference>
<protein>
    <submittedName>
        <fullName evidence="8">Sensor domain-containing diguanylate cyclase</fullName>
    </submittedName>
</protein>
<dbReference type="GO" id="GO:0016020">
    <property type="term" value="C:membrane"/>
    <property type="evidence" value="ECO:0007669"/>
    <property type="project" value="UniProtKB-SubCell"/>
</dbReference>
<dbReference type="PROSITE" id="PS50887">
    <property type="entry name" value="GGDEF"/>
    <property type="match status" value="1"/>
</dbReference>
<dbReference type="Gene3D" id="3.30.450.350">
    <property type="entry name" value="CHASE domain"/>
    <property type="match status" value="1"/>
</dbReference>
<feature type="transmembrane region" description="Helical" evidence="5">
    <location>
        <begin position="310"/>
        <end position="332"/>
    </location>
</feature>
<evidence type="ECO:0000313" key="9">
    <source>
        <dbReference type="Proteomes" id="UP000718593"/>
    </source>
</evidence>
<organism evidence="8 9">
    <name type="scientific">Dechloromonas agitata</name>
    <dbReference type="NCBI Taxonomy" id="73030"/>
    <lineage>
        <taxon>Bacteria</taxon>
        <taxon>Pseudomonadati</taxon>
        <taxon>Pseudomonadota</taxon>
        <taxon>Betaproteobacteria</taxon>
        <taxon>Rhodocyclales</taxon>
        <taxon>Azonexaceae</taxon>
        <taxon>Dechloromonas</taxon>
    </lineage>
</organism>
<evidence type="ECO:0000256" key="4">
    <source>
        <dbReference type="ARBA" id="ARBA00023136"/>
    </source>
</evidence>
<dbReference type="PANTHER" id="PTHR46663:SF3">
    <property type="entry name" value="SLL0267 PROTEIN"/>
    <property type="match status" value="1"/>
</dbReference>
<gene>
    <name evidence="8" type="ORF">HXL68_08615</name>
</gene>
<dbReference type="InterPro" id="IPR029787">
    <property type="entry name" value="Nucleotide_cyclase"/>
</dbReference>
<dbReference type="NCBIfam" id="TIGR00254">
    <property type="entry name" value="GGDEF"/>
    <property type="match status" value="1"/>
</dbReference>
<reference evidence="8" key="1">
    <citation type="submission" date="2020-04" db="EMBL/GenBank/DDBJ databases">
        <title>Deep metagenomics examines the oral microbiome during advanced dental caries in children, revealing novel taxa and co-occurrences with host molecules.</title>
        <authorList>
            <person name="Baker J.L."/>
            <person name="Morton J.T."/>
            <person name="Dinis M."/>
            <person name="Alvarez R."/>
            <person name="Tran N.C."/>
            <person name="Knight R."/>
            <person name="Edlund A."/>
        </authorList>
    </citation>
    <scope>NUCLEOTIDE SEQUENCE</scope>
    <source>
        <strain evidence="8">JCVI_32_bin.24</strain>
    </source>
</reference>
<evidence type="ECO:0000259" key="7">
    <source>
        <dbReference type="PROSITE" id="PS50887"/>
    </source>
</evidence>
<dbReference type="InterPro" id="IPR042240">
    <property type="entry name" value="CHASE_sf"/>
</dbReference>
<dbReference type="InterPro" id="IPR043128">
    <property type="entry name" value="Rev_trsase/Diguanyl_cyclase"/>
</dbReference>
<proteinExistence type="predicted"/>
<dbReference type="Pfam" id="PF03924">
    <property type="entry name" value="CHASE"/>
    <property type="match status" value="1"/>
</dbReference>
<dbReference type="Pfam" id="PF00990">
    <property type="entry name" value="GGDEF"/>
    <property type="match status" value="1"/>
</dbReference>
<dbReference type="Proteomes" id="UP000718593">
    <property type="component" value="Unassembled WGS sequence"/>
</dbReference>
<sequence length="479" mass="52905">MTTARFRQSLLALTIAWLGIVAFAAHLLISAEIGRHERTFEDTTRQLSNGLKHKLDTNEAVLAGFVAFLRAVEGNDVESATRYAASATAPYPHIYMLEVARRVPVDEERPFEAALRREWLADFTLKSFPGITGSPTAPIGAKKETWPILFLYPALPEAQAIYGVRLETVDHLAYSLALAQRNAKPVVSPVFELYEGGRAYILLQEVERTTPATGHATPSLFGNTMTALLVIRSDALLPGPAAPAALKTMAYAAQMRSAGRSDNLLFSQEAEPASRLDTWFLPRFQHEVVIDNVSQPTVLFFEQQLAWHDLLTAEFLIIIGLLACAFVTVPALSLRHFRAVERGARELERSAYLATHDLLTGLPNRFLFIDRFEQAVQQHIRNGNSFALLLLDLDHFKEINDQYGHEVGDAVLIESARRMTGEIRACDTVARHGGDEFVVLLANTLDSTDALAVAEKLRHTIAQPLESAGGLFRITPSIG</sequence>
<comment type="subcellular location">
    <subcellularLocation>
        <location evidence="1">Membrane</location>
    </subcellularLocation>
</comment>
<evidence type="ECO:0000256" key="5">
    <source>
        <dbReference type="SAM" id="Phobius"/>
    </source>
</evidence>
<keyword evidence="4 5" id="KW-0472">Membrane</keyword>
<keyword evidence="2 5" id="KW-0812">Transmembrane</keyword>
<dbReference type="AlphaFoldDB" id="A0A930FZ74"/>